<dbReference type="InterPro" id="IPR008927">
    <property type="entry name" value="6-PGluconate_DH-like_C_sf"/>
</dbReference>
<evidence type="ECO:0000259" key="3">
    <source>
        <dbReference type="PROSITE" id="PS51176"/>
    </source>
</evidence>
<dbReference type="PANTHER" id="PTHR21363">
    <property type="entry name" value="PREPHENATE DEHYDROGENASE"/>
    <property type="match status" value="1"/>
</dbReference>
<dbReference type="SUPFAM" id="SSF48179">
    <property type="entry name" value="6-phosphogluconate dehydrogenase C-terminal domain-like"/>
    <property type="match status" value="1"/>
</dbReference>
<accession>G7QAU5</accession>
<dbReference type="PROSITE" id="PS51176">
    <property type="entry name" value="PDH_ADH"/>
    <property type="match status" value="1"/>
</dbReference>
<keyword evidence="1" id="KW-0560">Oxidoreductase</keyword>
<dbReference type="GO" id="GO:0004665">
    <property type="term" value="F:prephenate dehydrogenase (NADP+) activity"/>
    <property type="evidence" value="ECO:0007669"/>
    <property type="project" value="InterPro"/>
</dbReference>
<dbReference type="STRING" id="694327.DFW101_2281"/>
<dbReference type="AlphaFoldDB" id="G7QAU5"/>
<dbReference type="HOGENOM" id="CLU_036672_3_0_7"/>
<dbReference type="eggNOG" id="COG0287">
    <property type="taxonomic scope" value="Bacteria"/>
</dbReference>
<feature type="compositionally biased region" description="Polar residues" evidence="2">
    <location>
        <begin position="1"/>
        <end position="10"/>
    </location>
</feature>
<feature type="region of interest" description="Disordered" evidence="2">
    <location>
        <begin position="1"/>
        <end position="28"/>
    </location>
</feature>
<dbReference type="InterPro" id="IPR046826">
    <property type="entry name" value="PDH_N"/>
</dbReference>
<feature type="domain" description="Prephenate/arogenate dehydrogenase" evidence="3">
    <location>
        <begin position="45"/>
        <end position="300"/>
    </location>
</feature>
<sequence length="300" mass="31575">MNDTNNKTNSPPTPIKVFGEGGGPGEETPFFKKGFPPPESPATVNTLAVIGARGGMGKLIVNKSRAAGLDVRELDRPLTPEKIAKAVAGADMVLLSVPVYATAEVAGLLAGHLDGRQVLADVGSVKTLPIAGMVEHYPGPVVGTHPLFGPEPGPGDALRVAVMDGRPGRDSFATAAVADWCARIGFTPFASTAEEHDRAAAFVQGLNFVTSVAYFAAQAAGGDVQKYLTPSFTRRLVAAEKLITQDAALFAALFEANPYSHEAVRNYRSLLNLAAGGDVDLLVRRAEAWWTAKTEKKDNP</sequence>
<dbReference type="Gene3D" id="3.40.50.720">
    <property type="entry name" value="NAD(P)-binding Rossmann-like Domain"/>
    <property type="match status" value="1"/>
</dbReference>
<dbReference type="RefSeq" id="WP_009181662.1">
    <property type="nucleotide sequence ID" value="NZ_CM001368.1"/>
</dbReference>
<evidence type="ECO:0000313" key="4">
    <source>
        <dbReference type="EMBL" id="EHJ48286.1"/>
    </source>
</evidence>
<reference evidence="5" key="1">
    <citation type="journal article" date="2015" name="Genome Announc.">
        <title>High-Quality Draft Genome Sequence of Desulfovibrio carbinoliphilus FW-101-2B, an Organic Acid-Oxidizing Sulfate-Reducing Bacterium Isolated from Uranium(VI)-Contaminated Groundwater.</title>
        <authorList>
            <person name="Ramsay B.D."/>
            <person name="Hwang C."/>
            <person name="Woo H.L."/>
            <person name="Carroll S.L."/>
            <person name="Lucas S."/>
            <person name="Han J."/>
            <person name="Lapidus A.L."/>
            <person name="Cheng J.F."/>
            <person name="Goodwin L.A."/>
            <person name="Pitluck S."/>
            <person name="Peters L."/>
            <person name="Chertkov O."/>
            <person name="Held B."/>
            <person name="Detter J.C."/>
            <person name="Han C.S."/>
            <person name="Tapia R."/>
            <person name="Land M.L."/>
            <person name="Hauser L.J."/>
            <person name="Kyrpides N.C."/>
            <person name="Ivanova N.N."/>
            <person name="Mikhailova N."/>
            <person name="Pagani I."/>
            <person name="Woyke T."/>
            <person name="Arkin A.P."/>
            <person name="Dehal P."/>
            <person name="Chivian D."/>
            <person name="Criddle C.S."/>
            <person name="Wu W."/>
            <person name="Chakraborty R."/>
            <person name="Hazen T.C."/>
            <person name="Fields M.W."/>
        </authorList>
    </citation>
    <scope>NUCLEOTIDE SEQUENCE [LARGE SCALE GENOMIC DNA]</scope>
    <source>
        <strain evidence="5">FW-101-2B</strain>
    </source>
</reference>
<dbReference type="Proteomes" id="UP000004662">
    <property type="component" value="Chromosome"/>
</dbReference>
<dbReference type="GO" id="GO:0070403">
    <property type="term" value="F:NAD+ binding"/>
    <property type="evidence" value="ECO:0007669"/>
    <property type="project" value="InterPro"/>
</dbReference>
<dbReference type="SUPFAM" id="SSF51735">
    <property type="entry name" value="NAD(P)-binding Rossmann-fold domains"/>
    <property type="match status" value="1"/>
</dbReference>
<dbReference type="OrthoDB" id="9800497at2"/>
<dbReference type="InterPro" id="IPR036291">
    <property type="entry name" value="NAD(P)-bd_dom_sf"/>
</dbReference>
<dbReference type="Pfam" id="PF02153">
    <property type="entry name" value="PDH_N"/>
    <property type="match status" value="1"/>
</dbReference>
<name>G7QAU5_9BACT</name>
<dbReference type="InterPro" id="IPR003099">
    <property type="entry name" value="Prephen_DH"/>
</dbReference>
<evidence type="ECO:0000256" key="2">
    <source>
        <dbReference type="SAM" id="MobiDB-lite"/>
    </source>
</evidence>
<dbReference type="GO" id="GO:0008977">
    <property type="term" value="F:prephenate dehydrogenase (NAD+) activity"/>
    <property type="evidence" value="ECO:0007669"/>
    <property type="project" value="InterPro"/>
</dbReference>
<dbReference type="EMBL" id="CM001368">
    <property type="protein sequence ID" value="EHJ48286.1"/>
    <property type="molecule type" value="Genomic_DNA"/>
</dbReference>
<proteinExistence type="predicted"/>
<evidence type="ECO:0000256" key="1">
    <source>
        <dbReference type="ARBA" id="ARBA00023002"/>
    </source>
</evidence>
<dbReference type="InterPro" id="IPR050812">
    <property type="entry name" value="Preph/Arog_dehydrog"/>
</dbReference>
<organism evidence="4 5">
    <name type="scientific">Solidesulfovibrio carbinoliphilus subsp. oakridgensis</name>
    <dbReference type="NCBI Taxonomy" id="694327"/>
    <lineage>
        <taxon>Bacteria</taxon>
        <taxon>Pseudomonadati</taxon>
        <taxon>Thermodesulfobacteriota</taxon>
        <taxon>Desulfovibrionia</taxon>
        <taxon>Desulfovibrionales</taxon>
        <taxon>Desulfovibrionaceae</taxon>
        <taxon>Solidesulfovibrio</taxon>
    </lineage>
</organism>
<gene>
    <name evidence="4" type="ORF">DFW101_2281</name>
</gene>
<keyword evidence="5" id="KW-1185">Reference proteome</keyword>
<dbReference type="GO" id="GO:0006571">
    <property type="term" value="P:tyrosine biosynthetic process"/>
    <property type="evidence" value="ECO:0007669"/>
    <property type="project" value="InterPro"/>
</dbReference>
<protein>
    <submittedName>
        <fullName evidence="4">Prephenate dehydrogenase</fullName>
    </submittedName>
</protein>
<evidence type="ECO:0000313" key="5">
    <source>
        <dbReference type="Proteomes" id="UP000004662"/>
    </source>
</evidence>
<dbReference type="PANTHER" id="PTHR21363:SF0">
    <property type="entry name" value="PREPHENATE DEHYDROGENASE [NADP(+)]"/>
    <property type="match status" value="1"/>
</dbReference>